<dbReference type="InterPro" id="IPR001753">
    <property type="entry name" value="Enoyl-CoA_hydra/iso"/>
</dbReference>
<dbReference type="InterPro" id="IPR014748">
    <property type="entry name" value="Enoyl-CoA_hydra_C"/>
</dbReference>
<evidence type="ECO:0000313" key="4">
    <source>
        <dbReference type="EMBL" id="GAA0344581.1"/>
    </source>
</evidence>
<dbReference type="SUPFAM" id="SSF52096">
    <property type="entry name" value="ClpP/crotonase"/>
    <property type="match status" value="1"/>
</dbReference>
<dbReference type="InterPro" id="IPR029045">
    <property type="entry name" value="ClpP/crotonase-like_dom_sf"/>
</dbReference>
<evidence type="ECO:0000313" key="5">
    <source>
        <dbReference type="Proteomes" id="UP001500782"/>
    </source>
</evidence>
<evidence type="ECO:0000256" key="1">
    <source>
        <dbReference type="ARBA" id="ARBA00005254"/>
    </source>
</evidence>
<dbReference type="PANTHER" id="PTHR11941:SF54">
    <property type="entry name" value="ENOYL-COA HYDRATASE, MITOCHONDRIAL"/>
    <property type="match status" value="1"/>
</dbReference>
<keyword evidence="5" id="KW-1185">Reference proteome</keyword>
<reference evidence="4 5" key="1">
    <citation type="journal article" date="2019" name="Int. J. Syst. Evol. Microbiol.">
        <title>The Global Catalogue of Microorganisms (GCM) 10K type strain sequencing project: providing services to taxonomists for standard genome sequencing and annotation.</title>
        <authorList>
            <consortium name="The Broad Institute Genomics Platform"/>
            <consortium name="The Broad Institute Genome Sequencing Center for Infectious Disease"/>
            <person name="Wu L."/>
            <person name="Ma J."/>
        </authorList>
    </citation>
    <scope>NUCLEOTIDE SEQUENCE [LARGE SCALE GENOMIC DNA]</scope>
    <source>
        <strain evidence="4 5">JCM 9731</strain>
    </source>
</reference>
<protein>
    <submittedName>
        <fullName evidence="4">Enoyl-CoA hydratase-related protein</fullName>
    </submittedName>
</protein>
<accession>A0ABN0WR49</accession>
<gene>
    <name evidence="4" type="ORF">GCM10008967_38720</name>
</gene>
<dbReference type="InterPro" id="IPR018376">
    <property type="entry name" value="Enoyl-CoA_hyd/isom_CS"/>
</dbReference>
<comment type="similarity">
    <text evidence="1 3">Belongs to the enoyl-CoA hydratase/isomerase family.</text>
</comment>
<dbReference type="Gene3D" id="1.10.12.10">
    <property type="entry name" value="Lyase 2-enoyl-coa Hydratase, Chain A, domain 2"/>
    <property type="match status" value="1"/>
</dbReference>
<organism evidence="4 5">
    <name type="scientific">Bacillus carboniphilus</name>
    <dbReference type="NCBI Taxonomy" id="86663"/>
    <lineage>
        <taxon>Bacteria</taxon>
        <taxon>Bacillati</taxon>
        <taxon>Bacillota</taxon>
        <taxon>Bacilli</taxon>
        <taxon>Bacillales</taxon>
        <taxon>Bacillaceae</taxon>
        <taxon>Bacillus</taxon>
    </lineage>
</organism>
<dbReference type="Pfam" id="PF00378">
    <property type="entry name" value="ECH_1"/>
    <property type="match status" value="1"/>
</dbReference>
<dbReference type="EMBL" id="BAAADJ010000063">
    <property type="protein sequence ID" value="GAA0344581.1"/>
    <property type="molecule type" value="Genomic_DNA"/>
</dbReference>
<dbReference type="Gene3D" id="3.90.226.10">
    <property type="entry name" value="2-enoyl-CoA Hydratase, Chain A, domain 1"/>
    <property type="match status" value="1"/>
</dbReference>
<dbReference type="RefSeq" id="WP_343802943.1">
    <property type="nucleotide sequence ID" value="NZ_BAAADJ010000063.1"/>
</dbReference>
<sequence>MSKFEFIEVTVDGGIGHISLNRPKVLNAINRPMIREIVTVFDEFDERDDVRVIVVSGKGRAFAAGADIDEMADDDAIRMELMNQFKDWDRMRMTKKPIIGAVQGFALGGGFELALSCDLLFAAEDARFGFPEINIGVMPGAGGTQHLTRLMGKKKALEWLWSGEMMSGNEALHYGVINRLIAPELLLEETMRFAKKVAAQPPLSVRLIKEAVEKAEDYTLDEGMKFERKNFYLLFASEDQKEGMKAFREKRKPFFKGK</sequence>
<comment type="caution">
    <text evidence="4">The sequence shown here is derived from an EMBL/GenBank/DDBJ whole genome shotgun (WGS) entry which is preliminary data.</text>
</comment>
<evidence type="ECO:0000256" key="2">
    <source>
        <dbReference type="ARBA" id="ARBA00023239"/>
    </source>
</evidence>
<proteinExistence type="inferred from homology"/>
<dbReference type="PANTHER" id="PTHR11941">
    <property type="entry name" value="ENOYL-COA HYDRATASE-RELATED"/>
    <property type="match status" value="1"/>
</dbReference>
<dbReference type="PROSITE" id="PS00166">
    <property type="entry name" value="ENOYL_COA_HYDRATASE"/>
    <property type="match status" value="1"/>
</dbReference>
<dbReference type="Proteomes" id="UP001500782">
    <property type="component" value="Unassembled WGS sequence"/>
</dbReference>
<evidence type="ECO:0000256" key="3">
    <source>
        <dbReference type="RuleBase" id="RU003707"/>
    </source>
</evidence>
<name>A0ABN0WR49_9BACI</name>
<keyword evidence="2" id="KW-0456">Lyase</keyword>
<dbReference type="CDD" id="cd06558">
    <property type="entry name" value="crotonase-like"/>
    <property type="match status" value="1"/>
</dbReference>